<dbReference type="GO" id="GO:0016491">
    <property type="term" value="F:oxidoreductase activity"/>
    <property type="evidence" value="ECO:0007669"/>
    <property type="project" value="InterPro"/>
</dbReference>
<dbReference type="PROSITE" id="PS51318">
    <property type="entry name" value="TAT"/>
    <property type="match status" value="1"/>
</dbReference>
<organism evidence="1 2">
    <name type="scientific">Roseicyclus mahoneyensis</name>
    <dbReference type="NCBI Taxonomy" id="164332"/>
    <lineage>
        <taxon>Bacteria</taxon>
        <taxon>Pseudomonadati</taxon>
        <taxon>Pseudomonadota</taxon>
        <taxon>Alphaproteobacteria</taxon>
        <taxon>Rhodobacterales</taxon>
        <taxon>Roseobacteraceae</taxon>
        <taxon>Roseicyclus</taxon>
    </lineage>
</organism>
<protein>
    <submittedName>
        <fullName evidence="1">Nitroreductase family protein</fullName>
    </submittedName>
</protein>
<evidence type="ECO:0000313" key="2">
    <source>
        <dbReference type="Proteomes" id="UP000245708"/>
    </source>
</evidence>
<dbReference type="Gene3D" id="3.40.109.10">
    <property type="entry name" value="NADH Oxidase"/>
    <property type="match status" value="1"/>
</dbReference>
<dbReference type="SUPFAM" id="SSF55469">
    <property type="entry name" value="FMN-dependent nitroreductase-like"/>
    <property type="match status" value="1"/>
</dbReference>
<sequence>MTLSRRKTLALIGGGVIVAATAALAYDVTRLPRTASAPWAAAGRYADPRMRALSWAILAPNPHNRQPWLVDLSQPDTAILFVDRDRLLPHTDPFSRQITIGLGCFLEILRLAALEDGLEVTFDLFPDGEDPQALGAGPVAICRFAPTTAAPDPLFAQVPHRRSNKEPYDTARPVSTEALARIAQAAAAYGMGHTNDPAEVAALRELSLHAMRIEFATERTLRESVDLFRIGRHEVDANPDGLDFTGPMFETLRRAGLFTREAAMDTEGLVARSADAAFAANFQSAMAHLWQVTPGNTRTDQIRAGQDWVRINLAATELGLGLQPLSQALQEFPEMAGPYADIHGRLAPDGGTVQMWARVGYGPQVPPSPRWPLEDKIVG</sequence>
<evidence type="ECO:0000313" key="1">
    <source>
        <dbReference type="EMBL" id="PWK60873.1"/>
    </source>
</evidence>
<comment type="caution">
    <text evidence="1">The sequence shown here is derived from an EMBL/GenBank/DDBJ whole genome shotgun (WGS) entry which is preliminary data.</text>
</comment>
<dbReference type="AlphaFoldDB" id="A0A316GN60"/>
<keyword evidence="2" id="KW-1185">Reference proteome</keyword>
<dbReference type="InterPro" id="IPR000415">
    <property type="entry name" value="Nitroreductase-like"/>
</dbReference>
<accession>A0A316GN60</accession>
<reference evidence="1 2" key="1">
    <citation type="submission" date="2018-05" db="EMBL/GenBank/DDBJ databases">
        <title>Genomic Encyclopedia of Type Strains, Phase IV (KMG-IV): sequencing the most valuable type-strain genomes for metagenomic binning, comparative biology and taxonomic classification.</title>
        <authorList>
            <person name="Goeker M."/>
        </authorList>
    </citation>
    <scope>NUCLEOTIDE SEQUENCE [LARGE SCALE GENOMIC DNA]</scope>
    <source>
        <strain evidence="1 2">DSM 16097</strain>
    </source>
</reference>
<name>A0A316GN60_9RHOB</name>
<proteinExistence type="predicted"/>
<dbReference type="EMBL" id="QGGW01000003">
    <property type="protein sequence ID" value="PWK60873.1"/>
    <property type="molecule type" value="Genomic_DNA"/>
</dbReference>
<dbReference type="InterPro" id="IPR006311">
    <property type="entry name" value="TAT_signal"/>
</dbReference>
<gene>
    <name evidence="1" type="ORF">C7455_10371</name>
</gene>
<dbReference type="Proteomes" id="UP000245708">
    <property type="component" value="Unassembled WGS sequence"/>
</dbReference>
<dbReference type="OrthoDB" id="8156917at2"/>
<dbReference type="RefSeq" id="WP_109667522.1">
    <property type="nucleotide sequence ID" value="NZ_QGGW01000003.1"/>
</dbReference>
<dbReference type="NCBIfam" id="NF047509">
    <property type="entry name" value="Rv3131_FMN_oxido"/>
    <property type="match status" value="1"/>
</dbReference>